<accession>A0AC59YF94</accession>
<evidence type="ECO:0000313" key="2">
    <source>
        <dbReference type="Proteomes" id="UP001162501"/>
    </source>
</evidence>
<proteinExistence type="predicted"/>
<name>A0AC59YF94_RANTA</name>
<protein>
    <submittedName>
        <fullName evidence="1">Uncharacterized protein</fullName>
    </submittedName>
</protein>
<dbReference type="EMBL" id="OX596098">
    <property type="protein sequence ID" value="CAM9647978.1"/>
    <property type="molecule type" value="Genomic_DNA"/>
</dbReference>
<organism evidence="1 2">
    <name type="scientific">Rangifer tarandus platyrhynchus</name>
    <name type="common">Svalbard reindeer</name>
    <dbReference type="NCBI Taxonomy" id="3082113"/>
    <lineage>
        <taxon>Eukaryota</taxon>
        <taxon>Metazoa</taxon>
        <taxon>Chordata</taxon>
        <taxon>Craniata</taxon>
        <taxon>Vertebrata</taxon>
        <taxon>Euteleostomi</taxon>
        <taxon>Mammalia</taxon>
        <taxon>Eutheria</taxon>
        <taxon>Laurasiatheria</taxon>
        <taxon>Artiodactyla</taxon>
        <taxon>Ruminantia</taxon>
        <taxon>Pecora</taxon>
        <taxon>Cervidae</taxon>
        <taxon>Odocoileinae</taxon>
        <taxon>Rangifer</taxon>
    </lineage>
</organism>
<sequence length="124" mass="12643">MSLGRHTPAGGSRASPSEPTQHTGQCRRGDSGPKCSTACSAPRADARTRPTALSSVNVTCPSSRWPGSALILEPTSLDSEHARNPVGALVGAAVLKCHKRGGFDSSNGVSHGPGGHESEMEVSA</sequence>
<dbReference type="Proteomes" id="UP001162501">
    <property type="component" value="Chromosome 14"/>
</dbReference>
<feature type="non-terminal residue" evidence="1">
    <location>
        <position position="124"/>
    </location>
</feature>
<gene>
    <name evidence="1" type="ORF">MRATA1EN22A_LOCUS5477</name>
</gene>
<reference evidence="1" key="1">
    <citation type="submission" date="2023-05" db="EMBL/GenBank/DDBJ databases">
        <authorList>
            <consortium name="ELIXIR-Norway"/>
        </authorList>
    </citation>
    <scope>NUCLEOTIDE SEQUENCE</scope>
</reference>
<evidence type="ECO:0000313" key="1">
    <source>
        <dbReference type="EMBL" id="CAM9647978.1"/>
    </source>
</evidence>
<reference evidence="1" key="2">
    <citation type="submission" date="2025-03" db="EMBL/GenBank/DDBJ databases">
        <authorList>
            <consortium name="ELIXIR-Norway"/>
            <consortium name="Elixir Norway"/>
        </authorList>
    </citation>
    <scope>NUCLEOTIDE SEQUENCE</scope>
</reference>